<accession>A0A679GKU6</accession>
<sequence>MESLLLELRCLRLVVIVEPGLANGHHTRVIQFLQQPVQGRGLTRREIQRVYADRAVHITVAVGQGLHCGSVIGAHANAEELPNAPGARRIERCIEGAAMGSQVKAIKMTMRVDQHGAGCHWRGTGKRRLGGAGDYMVWVGRSDFSAPAR</sequence>
<reference evidence="1 2" key="1">
    <citation type="journal article" date="2020" name="Microbiol. Resour. Announc.">
        <title>Complete genome sequence of Pseudomonas otitidis strain MrB4, isolated from Lake Biwa in Japan.</title>
        <authorList>
            <person name="Miyazaki K."/>
            <person name="Hase E."/>
            <person name="Maruya T."/>
        </authorList>
    </citation>
    <scope>NUCLEOTIDE SEQUENCE [LARGE SCALE GENOMIC DNA]</scope>
    <source>
        <strain evidence="1 2">MrB4</strain>
    </source>
</reference>
<proteinExistence type="predicted"/>
<protein>
    <submittedName>
        <fullName evidence="1">Uncharacterized protein</fullName>
    </submittedName>
</protein>
<dbReference type="KEGG" id="poj:PtoMrB4_40390"/>
<dbReference type="Proteomes" id="UP000501237">
    <property type="component" value="Chromosome"/>
</dbReference>
<evidence type="ECO:0000313" key="1">
    <source>
        <dbReference type="EMBL" id="BCA30062.1"/>
    </source>
</evidence>
<evidence type="ECO:0000313" key="2">
    <source>
        <dbReference type="Proteomes" id="UP000501237"/>
    </source>
</evidence>
<organism evidence="1 2">
    <name type="scientific">Metapseudomonas otitidis</name>
    <dbReference type="NCBI Taxonomy" id="319939"/>
    <lineage>
        <taxon>Bacteria</taxon>
        <taxon>Pseudomonadati</taxon>
        <taxon>Pseudomonadota</taxon>
        <taxon>Gammaproteobacteria</taxon>
        <taxon>Pseudomonadales</taxon>
        <taxon>Pseudomonadaceae</taxon>
        <taxon>Metapseudomonas</taxon>
    </lineage>
</organism>
<dbReference type="EMBL" id="AP022642">
    <property type="protein sequence ID" value="BCA30062.1"/>
    <property type="molecule type" value="Genomic_DNA"/>
</dbReference>
<name>A0A679GKU6_9GAMM</name>
<gene>
    <name evidence="1" type="ORF">PtoMrB4_40390</name>
</gene>
<dbReference type="AlphaFoldDB" id="A0A679GKU6"/>